<dbReference type="RefSeq" id="WP_092161205.1">
    <property type="nucleotide sequence ID" value="NZ_FNGA01000003.1"/>
</dbReference>
<feature type="domain" description="ABC3 transporter permease C-terminal" evidence="8">
    <location>
        <begin position="1326"/>
        <end position="1436"/>
    </location>
</feature>
<evidence type="ECO:0000256" key="1">
    <source>
        <dbReference type="ARBA" id="ARBA00004651"/>
    </source>
</evidence>
<evidence type="ECO:0000256" key="6">
    <source>
        <dbReference type="ARBA" id="ARBA00038076"/>
    </source>
</evidence>
<feature type="transmembrane region" description="Helical" evidence="7">
    <location>
        <begin position="1324"/>
        <end position="1344"/>
    </location>
</feature>
<evidence type="ECO:0000313" key="11">
    <source>
        <dbReference type="Proteomes" id="UP000199053"/>
    </source>
</evidence>
<name>A0A1G9HU85_9BACT</name>
<feature type="transmembrane region" description="Helical" evidence="7">
    <location>
        <begin position="972"/>
        <end position="994"/>
    </location>
</feature>
<dbReference type="SUPFAM" id="SSF53187">
    <property type="entry name" value="Zn-dependent exopeptidases"/>
    <property type="match status" value="1"/>
</dbReference>
<evidence type="ECO:0000256" key="3">
    <source>
        <dbReference type="ARBA" id="ARBA00022692"/>
    </source>
</evidence>
<dbReference type="EMBL" id="FNGA01000003">
    <property type="protein sequence ID" value="SDL16376.1"/>
    <property type="molecule type" value="Genomic_DNA"/>
</dbReference>
<feature type="transmembrane region" description="Helical" evidence="7">
    <location>
        <begin position="1038"/>
        <end position="1057"/>
    </location>
</feature>
<keyword evidence="11" id="KW-1185">Reference proteome</keyword>
<dbReference type="InterPro" id="IPR046450">
    <property type="entry name" value="PA_dom_sf"/>
</dbReference>
<dbReference type="PANTHER" id="PTHR30572:SF4">
    <property type="entry name" value="ABC TRANSPORTER PERMEASE YTRF"/>
    <property type="match status" value="1"/>
</dbReference>
<proteinExistence type="inferred from homology"/>
<dbReference type="Gene3D" id="3.50.30.30">
    <property type="match status" value="1"/>
</dbReference>
<dbReference type="OrthoDB" id="9773692at2"/>
<dbReference type="PANTHER" id="PTHR30572">
    <property type="entry name" value="MEMBRANE COMPONENT OF TRANSPORTER-RELATED"/>
    <property type="match status" value="1"/>
</dbReference>
<feature type="transmembrane region" description="Helical" evidence="7">
    <location>
        <begin position="1365"/>
        <end position="1386"/>
    </location>
</feature>
<accession>A0A1G9HU85</accession>
<reference evidence="11" key="1">
    <citation type="submission" date="2016-10" db="EMBL/GenBank/DDBJ databases">
        <authorList>
            <person name="Varghese N."/>
            <person name="Submissions S."/>
        </authorList>
    </citation>
    <scope>NUCLEOTIDE SEQUENCE [LARGE SCALE GENOMIC DNA]</scope>
    <source>
        <strain evidence="11">DSM 16995</strain>
    </source>
</reference>
<keyword evidence="4 7" id="KW-1133">Transmembrane helix</keyword>
<dbReference type="Pfam" id="PF04389">
    <property type="entry name" value="Peptidase_M28"/>
    <property type="match status" value="1"/>
</dbReference>
<evidence type="ECO:0000256" key="4">
    <source>
        <dbReference type="ARBA" id="ARBA00022989"/>
    </source>
</evidence>
<protein>
    <submittedName>
        <fullName evidence="10">Peptidase family M28</fullName>
    </submittedName>
</protein>
<comment type="similarity">
    <text evidence="6">Belongs to the ABC-4 integral membrane protein family.</text>
</comment>
<dbReference type="STRING" id="246191.SAMN05660337_2310"/>
<dbReference type="InterPro" id="IPR007484">
    <property type="entry name" value="Peptidase_M28"/>
</dbReference>
<evidence type="ECO:0000256" key="2">
    <source>
        <dbReference type="ARBA" id="ARBA00022475"/>
    </source>
</evidence>
<evidence type="ECO:0000313" key="10">
    <source>
        <dbReference type="EMBL" id="SDL16376.1"/>
    </source>
</evidence>
<dbReference type="InterPro" id="IPR050250">
    <property type="entry name" value="Macrolide_Exporter_MacB"/>
</dbReference>
<sequence length="1624" mass="180994">MSTICFKKNSSLWSAGKLLVAIVTLFTLSALALPQTAYSAYEPLKQTISDLSSLGDRSFGSEGEKKAADYIEAKFKELGNVKVGKHLFLAPTMVNSEAELTVGKIGRKIPIRSAKFNAVSPPATPEKGLSGPIIYVGKGKLVDFNGLPIKNAIVLMDIDSGKNWLNAASLGASALIYIDSGPTMKGFFEEKLELSPLDFPRYYMTAADAKKNLGISTDAPQKLIADYATVKSSAKWKRITAENIYCMIEGTDPKLAEELVIIESFYDSSSYIMGNSPGADEALSIASLFEIGKKLAANPPKRSILLLATTGHGQSLHGMREFIKAISGKSISLKRIKAKLSTKKNNAAQILEGLEMDNPLATEMAVENPELFDLMYNALKNQIKDEVDIISKRLMQMRMQHDTKKEDIETVDQKRKLLRRISWKTDYSTLPAGEMAALRDLFPKVKDKVYAVKQDIKQQLDSIRSARKLRTTVRSKDPVCLISLHLSSRGEGVGAFGRGWFYDLRPRVNLSRTFAQINDILNDAAPIVEKNIGTSGLFTDTLRPNLSRPWQTWLLDKPQFGSEVATMAGLLSFTFATVNDGRPYWGTPFDTIENINWDGVGKQAELVEGLIRSVSESSEVLTTKSPRKGFALVNGKARFVRQGELFADQPAPDTIFMAFQGNTRFYSLADTEGDFKFTGVASSKLVQSKLIIEGYKYNPNGRIVWAIDKKQTGKSAYRLKMIRLDMETKVVMFGCRQTTLFDLLTPRTFKYMTKVEVLDGARDADPMHYWYSRIDTRSSTIASVFLEPNVPLKMTLSDSVLNRKMILIHSTPADSAGNGYNLKEWPIIPATNHRAAMDMWNLLKPRIENLESHGIINQRIRTLEKQGTEALSKATTAWKDRRYDDFMENSRTAWALASRVYLDVDQTQKDVLVGVLFYIALFIPFAYCMERVLFSFADIHKRILGFLGILMAVIAVIYMVHPAFQLTYSPMVVILAFFILGLSVMVSLIIFFRFEKEMIMLQQRAHKTSTSEISKWKAFTAAFVIGVSNLRRRKIRTFLTCLTLTILTFTIMSFTAVKSLREHTYVLFSDNQPYSGIFMKNIGWKDLPRETLGIVGNDFEENGIVAPRGWLELVDKTISASTPVSLGSKHEEVKGLVGLSYIEPKVSGIDEILISGKWLEPNQTRQIILSKKMADRLGAKAGDELDVWGSQFILVGIFDGKKFTEHTDLDGEPMTPVIFPSAAAQELSEVEADAIESGEDIDTFQGRYTHIPGEVTAIIPYETLMAMGGSLKAIAITPAKGVFSKETINSLVDRYGLPIFSCDTTGTYICQAADTMNYSGVSNILIPLIISALIVLNTMITSVYERKKEIAVYTSIGMAPTHVSYLFIAEAVAFAVISVVAGYLIAQTASGLFAGTPLWAGMTANYSSMAGVAAMILVIAVTLISVIYPSRVAANIAIPDVNRSWKMPESESDSIEATLPFLLKHSEQKDAGGFLLEYLESHTEVSHGLFSTSEIEVNFSNRELPESLKEISEDFPDSIACFQFDVRIWLAPFDFGVKQMIRLEFRPAKEYPQFLEAALIINRESGEIGAWKRLNKDFINAIRKQFLVWRSLDPERQKTFREKIPELMAYGFTGLDLKKTLEDI</sequence>
<organism evidence="10 11">
    <name type="scientific">Maridesulfovibrio ferrireducens</name>
    <dbReference type="NCBI Taxonomy" id="246191"/>
    <lineage>
        <taxon>Bacteria</taxon>
        <taxon>Pseudomonadati</taxon>
        <taxon>Thermodesulfobacteriota</taxon>
        <taxon>Desulfovibrionia</taxon>
        <taxon>Desulfovibrionales</taxon>
        <taxon>Desulfovibrionaceae</taxon>
        <taxon>Maridesulfovibrio</taxon>
    </lineage>
</organism>
<dbReference type="SUPFAM" id="SSF52025">
    <property type="entry name" value="PA domain"/>
    <property type="match status" value="1"/>
</dbReference>
<keyword evidence="3 7" id="KW-0812">Transmembrane</keyword>
<gene>
    <name evidence="10" type="ORF">SAMN05660337_2310</name>
</gene>
<dbReference type="Gene3D" id="3.40.630.10">
    <property type="entry name" value="Zn peptidases"/>
    <property type="match status" value="1"/>
</dbReference>
<dbReference type="GO" id="GO:0022857">
    <property type="term" value="F:transmembrane transporter activity"/>
    <property type="evidence" value="ECO:0007669"/>
    <property type="project" value="TreeGrafter"/>
</dbReference>
<dbReference type="Proteomes" id="UP000199053">
    <property type="component" value="Unassembled WGS sequence"/>
</dbReference>
<comment type="subcellular location">
    <subcellularLocation>
        <location evidence="1">Cell membrane</location>
        <topology evidence="1">Multi-pass membrane protein</topology>
    </subcellularLocation>
</comment>
<feature type="domain" description="Peptidase M28" evidence="9">
    <location>
        <begin position="243"/>
        <end position="338"/>
    </location>
</feature>
<dbReference type="GO" id="GO:0005886">
    <property type="term" value="C:plasma membrane"/>
    <property type="evidence" value="ECO:0007669"/>
    <property type="project" value="UniProtKB-SubCell"/>
</dbReference>
<evidence type="ECO:0000259" key="9">
    <source>
        <dbReference type="Pfam" id="PF04389"/>
    </source>
</evidence>
<dbReference type="Pfam" id="PF02687">
    <property type="entry name" value="FtsX"/>
    <property type="match status" value="1"/>
</dbReference>
<keyword evidence="2" id="KW-1003">Cell membrane</keyword>
<feature type="transmembrane region" description="Helical" evidence="7">
    <location>
        <begin position="1406"/>
        <end position="1428"/>
    </location>
</feature>
<keyword evidence="5 7" id="KW-0472">Membrane</keyword>
<feature type="transmembrane region" description="Helical" evidence="7">
    <location>
        <begin position="911"/>
        <end position="930"/>
    </location>
</feature>
<evidence type="ECO:0000256" key="5">
    <source>
        <dbReference type="ARBA" id="ARBA00023136"/>
    </source>
</evidence>
<dbReference type="InterPro" id="IPR003838">
    <property type="entry name" value="ABC3_permease_C"/>
</dbReference>
<feature type="transmembrane region" description="Helical" evidence="7">
    <location>
        <begin position="942"/>
        <end position="960"/>
    </location>
</feature>
<evidence type="ECO:0000259" key="8">
    <source>
        <dbReference type="Pfam" id="PF02687"/>
    </source>
</evidence>
<evidence type="ECO:0000256" key="7">
    <source>
        <dbReference type="SAM" id="Phobius"/>
    </source>
</evidence>